<dbReference type="EMBL" id="LR798360">
    <property type="protein sequence ID" value="CAB5226293.1"/>
    <property type="molecule type" value="Genomic_DNA"/>
</dbReference>
<protein>
    <recommendedName>
        <fullName evidence="1">C2H2-type domain-containing protein</fullName>
    </recommendedName>
</protein>
<sequence length="265" mass="31856">MTECIYCKETFTNKKEYANHIRWRHKQGSKDMGKCNICNKHVSMYALPRHIKLCQSRIKVCPQCNKQFTGLTKKFCSSSCSATYNNKFKIRKPWSEEQKRKQSERVKMIRPRTIHSIACCICGKIFKREYTKRKTCGDVCFRRLLQINATVNPNCGGETNYKRYTYKGIIFDSSWEVKIAKHLDKKQIKWERSRKHVLYWVDSNKIERRYYPDFFLTEHNIYIDPKNSYKQEIDKEKLDYIKRYYTLIVGDVNECIELINRFIIV</sequence>
<evidence type="ECO:0000259" key="1">
    <source>
        <dbReference type="PROSITE" id="PS00028"/>
    </source>
</evidence>
<proteinExistence type="predicted"/>
<gene>
    <name evidence="2" type="ORF">UFOVP760_72</name>
</gene>
<dbReference type="PROSITE" id="PS00028">
    <property type="entry name" value="ZINC_FINGER_C2H2_1"/>
    <property type="match status" value="1"/>
</dbReference>
<dbReference type="InterPro" id="IPR013087">
    <property type="entry name" value="Znf_C2H2_type"/>
</dbReference>
<evidence type="ECO:0000313" key="2">
    <source>
        <dbReference type="EMBL" id="CAB5226293.1"/>
    </source>
</evidence>
<organism evidence="2">
    <name type="scientific">uncultured Caudovirales phage</name>
    <dbReference type="NCBI Taxonomy" id="2100421"/>
    <lineage>
        <taxon>Viruses</taxon>
        <taxon>Duplodnaviria</taxon>
        <taxon>Heunggongvirae</taxon>
        <taxon>Uroviricota</taxon>
        <taxon>Caudoviricetes</taxon>
        <taxon>Peduoviridae</taxon>
        <taxon>Maltschvirus</taxon>
        <taxon>Maltschvirus maltsch</taxon>
    </lineage>
</organism>
<accession>A0A6J7XBM0</accession>
<reference evidence="2" key="1">
    <citation type="submission" date="2020-05" db="EMBL/GenBank/DDBJ databases">
        <authorList>
            <person name="Chiriac C."/>
            <person name="Salcher M."/>
            <person name="Ghai R."/>
            <person name="Kavagutti S V."/>
        </authorList>
    </citation>
    <scope>NUCLEOTIDE SEQUENCE</scope>
</reference>
<feature type="domain" description="C2H2-type" evidence="1">
    <location>
        <begin position="4"/>
        <end position="25"/>
    </location>
</feature>
<dbReference type="Gene3D" id="3.40.91.30">
    <property type="match status" value="1"/>
</dbReference>
<name>A0A6J7XBM0_9CAUD</name>